<reference evidence="3 4" key="2">
    <citation type="submission" date="2020-02" db="EMBL/GenBank/DDBJ databases">
        <title>Genome sequences of Thiorhodococcus mannitoliphagus and Thiorhodococcus minor, purple sulfur photosynthetic bacteria in the gammaproteobacterial family, Chromatiaceae.</title>
        <authorList>
            <person name="Aviles F.A."/>
            <person name="Meyer T.E."/>
            <person name="Kyndt J.A."/>
        </authorList>
    </citation>
    <scope>NUCLEOTIDE SEQUENCE [LARGE SCALE GENOMIC DNA]</scope>
    <source>
        <strain evidence="3 4">DSM 18266</strain>
    </source>
</reference>
<evidence type="ECO:0000313" key="4">
    <source>
        <dbReference type="Proteomes" id="UP000471640"/>
    </source>
</evidence>
<feature type="domain" description="Glycosyl transferase family 1" evidence="1">
    <location>
        <begin position="202"/>
        <end position="354"/>
    </location>
</feature>
<feature type="domain" description="Glycosyltransferase subfamily 4-like N-terminal" evidence="2">
    <location>
        <begin position="12"/>
        <end position="185"/>
    </location>
</feature>
<sequence>MRLLIFHLASVFGGAERTTQNLLRHLDRDVVNHVTVAAPAALRDLLASPMDSFVDTGPSIKRGWYSTPSDLLEDVRASARLIDQSQPDLILGMMHYSAALAVLGARAASVSTKTVASYRGPVFEHMRRYESGLRRNVFLRFAVGGTARLANRVVVPSEGTARELSRRFFGSRRRTVVIANGIDSDAVRTAARELAPELERLPRGLPRLCVAARLAPEKDLWVLLRAFKLLQERQPAALIVVGEGPDRDAMESQVEEWGLAGRVVFVGHRYNVYPYIGRAQLYVHTCQFEGFGYTMLEAMACGTPVIATDCPYGPREVIGQNHFGVLTPPGDVSALADAIATLLADPAKLQRLSMLGRDRAEQLSISRMVRSYESVFTSLHPGHA</sequence>
<dbReference type="EMBL" id="JAAIJR010000006">
    <property type="protein sequence ID" value="NEX19234.1"/>
    <property type="molecule type" value="Genomic_DNA"/>
</dbReference>
<dbReference type="InterPro" id="IPR001296">
    <property type="entry name" value="Glyco_trans_1"/>
</dbReference>
<dbReference type="CDD" id="cd03811">
    <property type="entry name" value="GT4_GT28_WabH-like"/>
    <property type="match status" value="1"/>
</dbReference>
<dbReference type="Gene3D" id="3.40.50.2000">
    <property type="entry name" value="Glycogen Phosphorylase B"/>
    <property type="match status" value="2"/>
</dbReference>
<proteinExistence type="predicted"/>
<name>A0A6P1DU62_9GAMM</name>
<accession>A0A6P1DU62</accession>
<dbReference type="Pfam" id="PF13439">
    <property type="entry name" value="Glyco_transf_4"/>
    <property type="match status" value="1"/>
</dbReference>
<dbReference type="PANTHER" id="PTHR45947:SF3">
    <property type="entry name" value="SULFOQUINOVOSYL TRANSFERASE SQD2"/>
    <property type="match status" value="1"/>
</dbReference>
<dbReference type="PANTHER" id="PTHR45947">
    <property type="entry name" value="SULFOQUINOVOSYL TRANSFERASE SQD2"/>
    <property type="match status" value="1"/>
</dbReference>
<evidence type="ECO:0000259" key="1">
    <source>
        <dbReference type="Pfam" id="PF00534"/>
    </source>
</evidence>
<dbReference type="InterPro" id="IPR050194">
    <property type="entry name" value="Glycosyltransferase_grp1"/>
</dbReference>
<dbReference type="AlphaFoldDB" id="A0A6P1DU62"/>
<dbReference type="InterPro" id="IPR028098">
    <property type="entry name" value="Glyco_trans_4-like_N"/>
</dbReference>
<dbReference type="RefSeq" id="WP_164652132.1">
    <property type="nucleotide sequence ID" value="NZ_JAAIJR010000006.1"/>
</dbReference>
<dbReference type="Proteomes" id="UP000471640">
    <property type="component" value="Unassembled WGS sequence"/>
</dbReference>
<evidence type="ECO:0000313" key="3">
    <source>
        <dbReference type="EMBL" id="NEX19234.1"/>
    </source>
</evidence>
<keyword evidence="4" id="KW-1185">Reference proteome</keyword>
<dbReference type="SUPFAM" id="SSF53756">
    <property type="entry name" value="UDP-Glycosyltransferase/glycogen phosphorylase"/>
    <property type="match status" value="1"/>
</dbReference>
<evidence type="ECO:0000259" key="2">
    <source>
        <dbReference type="Pfam" id="PF13439"/>
    </source>
</evidence>
<reference evidence="4" key="1">
    <citation type="journal article" date="2020" name="Microbiol. Resour. Announc.">
        <title>Draft Genome Sequences of Thiorhodococcus mannitoliphagus and Thiorhodococcus minor, Purple Sulfur Photosynthetic Bacteria in the Gammaproteobacterial Family Chromatiaceae.</title>
        <authorList>
            <person name="Aviles F.A."/>
            <person name="Meyer T.E."/>
            <person name="Kyndt J.A."/>
        </authorList>
    </citation>
    <scope>NUCLEOTIDE SEQUENCE [LARGE SCALE GENOMIC DNA]</scope>
    <source>
        <strain evidence="4">DSM 18266</strain>
    </source>
</reference>
<organism evidence="3 4">
    <name type="scientific">Thiorhodococcus mannitoliphagus</name>
    <dbReference type="NCBI Taxonomy" id="329406"/>
    <lineage>
        <taxon>Bacteria</taxon>
        <taxon>Pseudomonadati</taxon>
        <taxon>Pseudomonadota</taxon>
        <taxon>Gammaproteobacteria</taxon>
        <taxon>Chromatiales</taxon>
        <taxon>Chromatiaceae</taxon>
        <taxon>Thiorhodococcus</taxon>
    </lineage>
</organism>
<dbReference type="GO" id="GO:0016757">
    <property type="term" value="F:glycosyltransferase activity"/>
    <property type="evidence" value="ECO:0007669"/>
    <property type="project" value="InterPro"/>
</dbReference>
<protein>
    <submittedName>
        <fullName evidence="3">Glycosyltransferase</fullName>
    </submittedName>
</protein>
<comment type="caution">
    <text evidence="3">The sequence shown here is derived from an EMBL/GenBank/DDBJ whole genome shotgun (WGS) entry which is preliminary data.</text>
</comment>
<dbReference type="Pfam" id="PF00534">
    <property type="entry name" value="Glycos_transf_1"/>
    <property type="match status" value="1"/>
</dbReference>
<keyword evidence="3" id="KW-0808">Transferase</keyword>
<gene>
    <name evidence="3" type="ORF">G3480_02720</name>
</gene>